<dbReference type="Proteomes" id="UP000031036">
    <property type="component" value="Unassembled WGS sequence"/>
</dbReference>
<dbReference type="InterPro" id="IPR005069">
    <property type="entry name" value="Nucl-diP-sugar_transferase"/>
</dbReference>
<accession>A0A0B2UQ10</accession>
<gene>
    <name evidence="2" type="ORF">Tcan_08110</name>
</gene>
<dbReference type="PANTHER" id="PTHR31967">
    <property type="entry name" value="GROUNDHOG (HEDGEHOG-LIKE FAMILY)-RELATED"/>
    <property type="match status" value="1"/>
</dbReference>
<protein>
    <recommendedName>
        <fullName evidence="1">Nucleotide-diphospho-sugar transferase domain-containing protein</fullName>
    </recommendedName>
</protein>
<dbReference type="PANTHER" id="PTHR31967:SF10">
    <property type="entry name" value="NUCLEOTIDE-DIPHOSPHO-SUGAR TRANSFERASE DOMAIN-CONTAINING PROTEIN"/>
    <property type="match status" value="1"/>
</dbReference>
<comment type="caution">
    <text evidence="2">The sequence shown here is derived from an EMBL/GenBank/DDBJ whole genome shotgun (WGS) entry which is preliminary data.</text>
</comment>
<dbReference type="Pfam" id="PF03407">
    <property type="entry name" value="Nucleotid_trans"/>
    <property type="match status" value="1"/>
</dbReference>
<organism evidence="2 3">
    <name type="scientific">Toxocara canis</name>
    <name type="common">Canine roundworm</name>
    <dbReference type="NCBI Taxonomy" id="6265"/>
    <lineage>
        <taxon>Eukaryota</taxon>
        <taxon>Metazoa</taxon>
        <taxon>Ecdysozoa</taxon>
        <taxon>Nematoda</taxon>
        <taxon>Chromadorea</taxon>
        <taxon>Rhabditida</taxon>
        <taxon>Spirurina</taxon>
        <taxon>Ascaridomorpha</taxon>
        <taxon>Ascaridoidea</taxon>
        <taxon>Toxocaridae</taxon>
        <taxon>Toxocara</taxon>
    </lineage>
</organism>
<feature type="domain" description="Nucleotide-diphospho-sugar transferase" evidence="1">
    <location>
        <begin position="15"/>
        <end position="124"/>
    </location>
</feature>
<dbReference type="OrthoDB" id="5836963at2759"/>
<dbReference type="EMBL" id="JPKZ01022562">
    <property type="protein sequence ID" value="KHN71227.1"/>
    <property type="molecule type" value="Genomic_DNA"/>
</dbReference>
<evidence type="ECO:0000313" key="3">
    <source>
        <dbReference type="Proteomes" id="UP000031036"/>
    </source>
</evidence>
<dbReference type="AlphaFoldDB" id="A0A0B2UQ10"/>
<keyword evidence="3" id="KW-1185">Reference proteome</keyword>
<sequence>MTFNFLCNTRDLEGVHRRLIFITLDSTARDVLKEYWPNVRQLYWPTPSLYRPFSFAEGAYQTLYLLRANLAVCLLKHGKSFWMMQQDTFWRKNLFDLNLEDNYEYDALFDQIGDDQNSERAEWVNEEEAMVDMIFSLNKTEVICDIIQGAATAMGGKGLQSSQLSGMDFFEGIITKE</sequence>
<proteinExistence type="predicted"/>
<name>A0A0B2UQ10_TOXCA</name>
<reference evidence="2 3" key="1">
    <citation type="submission" date="2014-11" db="EMBL/GenBank/DDBJ databases">
        <title>Genetic blueprint of the zoonotic pathogen Toxocara canis.</title>
        <authorList>
            <person name="Zhu X.-Q."/>
            <person name="Korhonen P.K."/>
            <person name="Cai H."/>
            <person name="Young N.D."/>
            <person name="Nejsum P."/>
            <person name="von Samson-Himmelstjerna G."/>
            <person name="Boag P.R."/>
            <person name="Tan P."/>
            <person name="Li Q."/>
            <person name="Min J."/>
            <person name="Yang Y."/>
            <person name="Wang X."/>
            <person name="Fang X."/>
            <person name="Hall R.S."/>
            <person name="Hofmann A."/>
            <person name="Sternberg P.W."/>
            <person name="Jex A.R."/>
            <person name="Gasser R.B."/>
        </authorList>
    </citation>
    <scope>NUCLEOTIDE SEQUENCE [LARGE SCALE GENOMIC DNA]</scope>
    <source>
        <strain evidence="2">PN_DK_2014</strain>
    </source>
</reference>
<evidence type="ECO:0000259" key="1">
    <source>
        <dbReference type="Pfam" id="PF03407"/>
    </source>
</evidence>
<evidence type="ECO:0000313" key="2">
    <source>
        <dbReference type="EMBL" id="KHN71227.1"/>
    </source>
</evidence>